<evidence type="ECO:0000313" key="1">
    <source>
        <dbReference type="EMBL" id="KAJ8065147.1"/>
    </source>
</evidence>
<gene>
    <name evidence="1" type="ORF">OCU04_005859</name>
</gene>
<accession>A0A9X0DKN8</accession>
<organism evidence="1 2">
    <name type="scientific">Sclerotinia nivalis</name>
    <dbReference type="NCBI Taxonomy" id="352851"/>
    <lineage>
        <taxon>Eukaryota</taxon>
        <taxon>Fungi</taxon>
        <taxon>Dikarya</taxon>
        <taxon>Ascomycota</taxon>
        <taxon>Pezizomycotina</taxon>
        <taxon>Leotiomycetes</taxon>
        <taxon>Helotiales</taxon>
        <taxon>Sclerotiniaceae</taxon>
        <taxon>Sclerotinia</taxon>
    </lineage>
</organism>
<name>A0A9X0DKN8_9HELO</name>
<dbReference type="EMBL" id="JAPEIS010000006">
    <property type="protein sequence ID" value="KAJ8065147.1"/>
    <property type="molecule type" value="Genomic_DNA"/>
</dbReference>
<keyword evidence="2" id="KW-1185">Reference proteome</keyword>
<protein>
    <recommendedName>
        <fullName evidence="3">F-box domain-containing protein</fullName>
    </recommendedName>
</protein>
<proteinExistence type="predicted"/>
<dbReference type="Proteomes" id="UP001152300">
    <property type="component" value="Unassembled WGS sequence"/>
</dbReference>
<dbReference type="AlphaFoldDB" id="A0A9X0DKN8"/>
<dbReference type="OrthoDB" id="3519449at2759"/>
<reference evidence="1" key="1">
    <citation type="submission" date="2022-11" db="EMBL/GenBank/DDBJ databases">
        <title>Genome Resource of Sclerotinia nivalis Strain SnTB1, a Plant Pathogen Isolated from American Ginseng.</title>
        <authorList>
            <person name="Fan S."/>
        </authorList>
    </citation>
    <scope>NUCLEOTIDE SEQUENCE</scope>
    <source>
        <strain evidence="1">SnTB1</strain>
    </source>
</reference>
<comment type="caution">
    <text evidence="1">The sequence shown here is derived from an EMBL/GenBank/DDBJ whole genome shotgun (WGS) entry which is preliminary data.</text>
</comment>
<evidence type="ECO:0008006" key="3">
    <source>
        <dbReference type="Google" id="ProtNLM"/>
    </source>
</evidence>
<evidence type="ECO:0000313" key="2">
    <source>
        <dbReference type="Proteomes" id="UP001152300"/>
    </source>
</evidence>
<sequence length="168" mass="18917">MSQPPTLLTLPPEIRRKILHYAIYTPRLAPAIPNAIIVSKLRGLKGLDGRKIPSDKRKKFYGTDIMSSIFVVCRLIHAELEEVLFTRFIFSFPHYMRLATVQEFTTTISPRACTGSLDIFEEKAAGVEEGAFGSWVCGSTARWCVGKEETRWVCGYDYGVCNQFCVGD</sequence>